<dbReference type="FunFam" id="2.60.120.10:FF:000005">
    <property type="entry name" value="Germin-like protein subfamily 1 member 8"/>
    <property type="match status" value="1"/>
</dbReference>
<evidence type="ECO:0000256" key="2">
    <source>
        <dbReference type="ARBA" id="ARBA00007456"/>
    </source>
</evidence>
<dbReference type="InterPro" id="IPR019780">
    <property type="entry name" value="Germin_Mn-BS"/>
</dbReference>
<comment type="subcellular location">
    <subcellularLocation>
        <location evidence="1 10">Secreted</location>
        <location evidence="1 10">Extracellular space</location>
        <location evidence="1 10">Apoplast</location>
    </subcellularLocation>
</comment>
<evidence type="ECO:0000256" key="8">
    <source>
        <dbReference type="PIRSR" id="PIRSR601929-1"/>
    </source>
</evidence>
<dbReference type="AlphaFoldDB" id="A0A6V7PV10"/>
<feature type="domain" description="Cupin type-1" evidence="11">
    <location>
        <begin position="36"/>
        <end position="186"/>
    </location>
</feature>
<name>A0A6V7PV10_ANACO</name>
<dbReference type="Gene3D" id="2.60.120.10">
    <property type="entry name" value="Jelly Rolls"/>
    <property type="match status" value="1"/>
</dbReference>
<dbReference type="CDD" id="cd02241">
    <property type="entry name" value="cupin_OxOx"/>
    <property type="match status" value="1"/>
</dbReference>
<sequence>MTKLLSCIACMHDSVFVNGFVCKNPKLVTAQDFSSSGLNIAGNTQNKVGFNVTLVNVLRLPGLNTLGVSIARLDYAPNGLNPLHTHPRGTEILTVIKGTLLVGFVTSNPNNTLFLQTLNSGDVFVFPIGLIHFQFNVGEGPAVAISGFNSQNPGLIVIADAVFGSNPPIPVQVLEKSFQVGQDVIQQLTAQFK</sequence>
<evidence type="ECO:0000256" key="4">
    <source>
        <dbReference type="ARBA" id="ARBA00022525"/>
    </source>
</evidence>
<dbReference type="Pfam" id="PF00190">
    <property type="entry name" value="Cupin_1"/>
    <property type="match status" value="1"/>
</dbReference>
<evidence type="ECO:0000256" key="10">
    <source>
        <dbReference type="RuleBase" id="RU366015"/>
    </source>
</evidence>
<dbReference type="InterPro" id="IPR006045">
    <property type="entry name" value="Cupin_1"/>
</dbReference>
<protein>
    <recommendedName>
        <fullName evidence="10">Germin-like protein</fullName>
    </recommendedName>
</protein>
<keyword evidence="7 8" id="KW-0464">Manganese</keyword>
<keyword evidence="5 8" id="KW-0479">Metal-binding</keyword>
<dbReference type="GO" id="GO:0048046">
    <property type="term" value="C:apoplast"/>
    <property type="evidence" value="ECO:0007669"/>
    <property type="project" value="UniProtKB-SubCell"/>
</dbReference>
<dbReference type="SMART" id="SM00835">
    <property type="entry name" value="Cupin_1"/>
    <property type="match status" value="1"/>
</dbReference>
<organism evidence="12">
    <name type="scientific">Ananas comosus var. bracteatus</name>
    <name type="common">red pineapple</name>
    <dbReference type="NCBI Taxonomy" id="296719"/>
    <lineage>
        <taxon>Eukaryota</taxon>
        <taxon>Viridiplantae</taxon>
        <taxon>Streptophyta</taxon>
        <taxon>Embryophyta</taxon>
        <taxon>Tracheophyta</taxon>
        <taxon>Spermatophyta</taxon>
        <taxon>Magnoliopsida</taxon>
        <taxon>Liliopsida</taxon>
        <taxon>Poales</taxon>
        <taxon>Bromeliaceae</taxon>
        <taxon>Bromelioideae</taxon>
        <taxon>Ananas</taxon>
    </lineage>
</organism>
<dbReference type="GO" id="GO:0030145">
    <property type="term" value="F:manganese ion binding"/>
    <property type="evidence" value="ECO:0007669"/>
    <property type="project" value="UniProtKB-UniRule"/>
</dbReference>
<evidence type="ECO:0000256" key="1">
    <source>
        <dbReference type="ARBA" id="ARBA00004271"/>
    </source>
</evidence>
<reference evidence="12" key="1">
    <citation type="submission" date="2020-07" db="EMBL/GenBank/DDBJ databases">
        <authorList>
            <person name="Lin J."/>
        </authorList>
    </citation>
    <scope>NUCLEOTIDE SEQUENCE</scope>
</reference>
<dbReference type="InterPro" id="IPR011051">
    <property type="entry name" value="RmlC_Cupin_sf"/>
</dbReference>
<evidence type="ECO:0000256" key="6">
    <source>
        <dbReference type="ARBA" id="ARBA00023157"/>
    </source>
</evidence>
<accession>A0A6V7PV10</accession>
<dbReference type="PRINTS" id="PR00325">
    <property type="entry name" value="GERMIN"/>
</dbReference>
<keyword evidence="3 10" id="KW-0052">Apoplast</keyword>
<evidence type="ECO:0000256" key="3">
    <source>
        <dbReference type="ARBA" id="ARBA00022523"/>
    </source>
</evidence>
<dbReference type="InterPro" id="IPR014710">
    <property type="entry name" value="RmlC-like_jellyroll"/>
</dbReference>
<feature type="binding site" evidence="9">
    <location>
        <position position="132"/>
    </location>
    <ligand>
        <name>Mn(2+)</name>
        <dbReference type="ChEBI" id="CHEBI:29035"/>
    </ligand>
</feature>
<evidence type="ECO:0000256" key="5">
    <source>
        <dbReference type="ARBA" id="ARBA00022723"/>
    </source>
</evidence>
<feature type="binding site" evidence="9">
    <location>
        <position position="84"/>
    </location>
    <ligand>
        <name>Mn(2+)</name>
        <dbReference type="ChEBI" id="CHEBI:29035"/>
    </ligand>
</feature>
<dbReference type="PANTHER" id="PTHR31238">
    <property type="entry name" value="GERMIN-LIKE PROTEIN SUBFAMILY 3 MEMBER 3"/>
    <property type="match status" value="1"/>
</dbReference>
<keyword evidence="6" id="KW-1015">Disulfide bond</keyword>
<feature type="binding site" evidence="9">
    <location>
        <position position="86"/>
    </location>
    <ligand>
        <name>Mn(2+)</name>
        <dbReference type="ChEBI" id="CHEBI:29035"/>
    </ligand>
</feature>
<evidence type="ECO:0000256" key="7">
    <source>
        <dbReference type="ARBA" id="ARBA00023211"/>
    </source>
</evidence>
<proteinExistence type="inferred from homology"/>
<evidence type="ECO:0000259" key="11">
    <source>
        <dbReference type="SMART" id="SM00835"/>
    </source>
</evidence>
<feature type="binding site" evidence="9">
    <location>
        <position position="91"/>
    </location>
    <ligand>
        <name>Mn(2+)</name>
        <dbReference type="ChEBI" id="CHEBI:29035"/>
    </ligand>
</feature>
<evidence type="ECO:0000313" key="12">
    <source>
        <dbReference type="EMBL" id="CAD1834573.1"/>
    </source>
</evidence>
<keyword evidence="4 10" id="KW-0964">Secreted</keyword>
<dbReference type="EMBL" id="LR862152">
    <property type="protein sequence ID" value="CAD1834573.1"/>
    <property type="molecule type" value="Genomic_DNA"/>
</dbReference>
<comment type="similarity">
    <text evidence="2 10">Belongs to the germin family.</text>
</comment>
<dbReference type="InterPro" id="IPR001929">
    <property type="entry name" value="Germin"/>
</dbReference>
<evidence type="ECO:0000256" key="9">
    <source>
        <dbReference type="PIRSR" id="PIRSR601929-2"/>
    </source>
</evidence>
<feature type="binding site" evidence="8">
    <location>
        <position position="91"/>
    </location>
    <ligand>
        <name>oxalate</name>
        <dbReference type="ChEBI" id="CHEBI:30623"/>
    </ligand>
</feature>
<feature type="binding site" evidence="8">
    <location>
        <position position="81"/>
    </location>
    <ligand>
        <name>oxalate</name>
        <dbReference type="ChEBI" id="CHEBI:30623"/>
    </ligand>
</feature>
<feature type="binding site" evidence="8">
    <location>
        <position position="86"/>
    </location>
    <ligand>
        <name>oxalate</name>
        <dbReference type="ChEBI" id="CHEBI:30623"/>
    </ligand>
</feature>
<dbReference type="PROSITE" id="PS00725">
    <property type="entry name" value="GERMIN"/>
    <property type="match status" value="1"/>
</dbReference>
<gene>
    <name evidence="12" type="ORF">CB5_LOCUS17784</name>
</gene>
<dbReference type="SUPFAM" id="SSF51182">
    <property type="entry name" value="RmlC-like cupins"/>
    <property type="match status" value="1"/>
</dbReference>